<evidence type="ECO:0000313" key="7">
    <source>
        <dbReference type="Proteomes" id="UP000255367"/>
    </source>
</evidence>
<dbReference type="InterPro" id="IPR048466">
    <property type="entry name" value="DNA_pol3_delta-like_C"/>
</dbReference>
<feature type="domain" description="DNA polymerase III delta subunit-like C-terminal" evidence="5">
    <location>
        <begin position="198"/>
        <end position="301"/>
    </location>
</feature>
<dbReference type="OrthoDB" id="9775929at2"/>
<keyword evidence="2" id="KW-0548">Nucleotidyltransferase</keyword>
<accession>A0A380NHI7</accession>
<gene>
    <name evidence="6" type="ORF">NCTC12020_00519</name>
</gene>
<keyword evidence="1" id="KW-0808">Transferase</keyword>
<dbReference type="EMBL" id="UHIO01000001">
    <property type="protein sequence ID" value="SUP41231.1"/>
    <property type="molecule type" value="Genomic_DNA"/>
</dbReference>
<dbReference type="NCBIfam" id="TIGR01128">
    <property type="entry name" value="holA"/>
    <property type="match status" value="1"/>
</dbReference>
<dbReference type="RefSeq" id="WP_115309762.1">
    <property type="nucleotide sequence ID" value="NZ_UHIO01000001.1"/>
</dbReference>
<dbReference type="InterPro" id="IPR027417">
    <property type="entry name" value="P-loop_NTPase"/>
</dbReference>
<dbReference type="Gene3D" id="1.20.272.10">
    <property type="match status" value="1"/>
</dbReference>
<dbReference type="GO" id="GO:0009360">
    <property type="term" value="C:DNA polymerase III complex"/>
    <property type="evidence" value="ECO:0007669"/>
    <property type="project" value="TreeGrafter"/>
</dbReference>
<evidence type="ECO:0000256" key="2">
    <source>
        <dbReference type="ARBA" id="ARBA00022695"/>
    </source>
</evidence>
<dbReference type="PANTHER" id="PTHR34388:SF1">
    <property type="entry name" value="DNA POLYMERASE III SUBUNIT DELTA"/>
    <property type="match status" value="1"/>
</dbReference>
<dbReference type="Pfam" id="PF21694">
    <property type="entry name" value="DNA_pol3_delta_C"/>
    <property type="match status" value="1"/>
</dbReference>
<proteinExistence type="predicted"/>
<name>A0A380NHI7_9FIRM</name>
<evidence type="ECO:0000256" key="4">
    <source>
        <dbReference type="ARBA" id="ARBA00022932"/>
    </source>
</evidence>
<keyword evidence="3" id="KW-0235">DNA replication</keyword>
<reference evidence="6 7" key="1">
    <citation type="submission" date="2018-06" db="EMBL/GenBank/DDBJ databases">
        <authorList>
            <consortium name="Pathogen Informatics"/>
            <person name="Doyle S."/>
        </authorList>
    </citation>
    <scope>NUCLEOTIDE SEQUENCE [LARGE SCALE GENOMIC DNA]</scope>
    <source>
        <strain evidence="6 7">NCTC12020</strain>
    </source>
</reference>
<evidence type="ECO:0000313" key="6">
    <source>
        <dbReference type="EMBL" id="SUP41231.1"/>
    </source>
</evidence>
<dbReference type="InterPro" id="IPR005790">
    <property type="entry name" value="DNA_polIII_delta"/>
</dbReference>
<sequence length="323" mass="37284">MAIQLLYGDESQLIEEKKQAFFKAYPDLSVQMLNDEVGARRICEKLSEDSLFGEPTLYCLVNPPIFAKTNKRVTEEWQQVYDLLLTYDGSHPVLVLYHETIDKRLKPNKEFLKSVPNEACDRLKGPEIVKWLQTYCHSHGYTMSADGIEYIHHLLELWQDVPVSFLRTEFDRYFLLLPPKGEITQAFLVANGSDYGAKNIFLFKEALFKKDVNTLLTLFPYMLQSKEVERAMSYIEGQLRLQLMVSECRFSGLSERAVQDLFKEAGSTVKAYPITLAYRQSQQISIRALAKLLRGLYEVMRDSRRGEGSVSYFKDLCLAYCAE</sequence>
<dbReference type="GO" id="GO:0006261">
    <property type="term" value="P:DNA-templated DNA replication"/>
    <property type="evidence" value="ECO:0007669"/>
    <property type="project" value="TreeGrafter"/>
</dbReference>
<dbReference type="Proteomes" id="UP000255367">
    <property type="component" value="Unassembled WGS sequence"/>
</dbReference>
<organism evidence="6 7">
    <name type="scientific">Veillonella criceti</name>
    <dbReference type="NCBI Taxonomy" id="103891"/>
    <lineage>
        <taxon>Bacteria</taxon>
        <taxon>Bacillati</taxon>
        <taxon>Bacillota</taxon>
        <taxon>Negativicutes</taxon>
        <taxon>Veillonellales</taxon>
        <taxon>Veillonellaceae</taxon>
        <taxon>Veillonella</taxon>
    </lineage>
</organism>
<keyword evidence="4" id="KW-0239">DNA-directed DNA polymerase</keyword>
<evidence type="ECO:0000256" key="3">
    <source>
        <dbReference type="ARBA" id="ARBA00022705"/>
    </source>
</evidence>
<keyword evidence="7" id="KW-1185">Reference proteome</keyword>
<dbReference type="PANTHER" id="PTHR34388">
    <property type="entry name" value="DNA POLYMERASE III SUBUNIT DELTA"/>
    <property type="match status" value="1"/>
</dbReference>
<dbReference type="AlphaFoldDB" id="A0A380NHI7"/>
<evidence type="ECO:0000256" key="1">
    <source>
        <dbReference type="ARBA" id="ARBA00022679"/>
    </source>
</evidence>
<protein>
    <submittedName>
        <fullName evidence="6">DNA polymerase III subunit delta</fullName>
    </submittedName>
</protein>
<dbReference type="GO" id="GO:0003677">
    <property type="term" value="F:DNA binding"/>
    <property type="evidence" value="ECO:0007669"/>
    <property type="project" value="InterPro"/>
</dbReference>
<dbReference type="Gene3D" id="3.40.50.300">
    <property type="entry name" value="P-loop containing nucleotide triphosphate hydrolases"/>
    <property type="match status" value="1"/>
</dbReference>
<evidence type="ECO:0000259" key="5">
    <source>
        <dbReference type="Pfam" id="PF21694"/>
    </source>
</evidence>
<dbReference type="GO" id="GO:0003887">
    <property type="term" value="F:DNA-directed DNA polymerase activity"/>
    <property type="evidence" value="ECO:0007669"/>
    <property type="project" value="UniProtKB-KW"/>
</dbReference>